<dbReference type="EMBL" id="CP004353">
    <property type="protein sequence ID" value="AHI22605.1"/>
    <property type="molecule type" value="Genomic_DNA"/>
</dbReference>
<evidence type="ECO:0000313" key="4">
    <source>
        <dbReference type="Proteomes" id="UP000019222"/>
    </source>
</evidence>
<keyword evidence="1" id="KW-0812">Transmembrane</keyword>
<dbReference type="KEGG" id="cvt:B843_06100"/>
<dbReference type="AlphaFoldDB" id="W5Y135"/>
<feature type="transmembrane region" description="Helical" evidence="1">
    <location>
        <begin position="9"/>
        <end position="26"/>
    </location>
</feature>
<dbReference type="HOGENOM" id="CLU_092736_0_1_11"/>
<accession>W5Y135</accession>
<protein>
    <recommendedName>
        <fullName evidence="2">Low molecular weight protein antigen 6 PH domain-containing protein</fullName>
    </recommendedName>
</protein>
<gene>
    <name evidence="3" type="ORF">B843_06100</name>
</gene>
<organism evidence="3 4">
    <name type="scientific">Corynebacterium vitaeruminis DSM 20294</name>
    <dbReference type="NCBI Taxonomy" id="1224164"/>
    <lineage>
        <taxon>Bacteria</taxon>
        <taxon>Bacillati</taxon>
        <taxon>Actinomycetota</taxon>
        <taxon>Actinomycetes</taxon>
        <taxon>Mycobacteriales</taxon>
        <taxon>Corynebacteriaceae</taxon>
        <taxon>Corynebacterium</taxon>
    </lineage>
</organism>
<dbReference type="eggNOG" id="ENOG5033EBJ">
    <property type="taxonomic scope" value="Bacteria"/>
</dbReference>
<dbReference type="PATRIC" id="fig|1224164.3.peg.1223"/>
<evidence type="ECO:0000256" key="1">
    <source>
        <dbReference type="SAM" id="Phobius"/>
    </source>
</evidence>
<dbReference type="STRING" id="1224164.B843_06100"/>
<dbReference type="InterPro" id="IPR019692">
    <property type="entry name" value="CFP-6_PH"/>
</dbReference>
<dbReference type="Proteomes" id="UP000019222">
    <property type="component" value="Chromosome"/>
</dbReference>
<keyword evidence="4" id="KW-1185">Reference proteome</keyword>
<keyword evidence="1" id="KW-0472">Membrane</keyword>
<name>W5Y135_9CORY</name>
<reference evidence="3 4" key="1">
    <citation type="submission" date="2013-02" db="EMBL/GenBank/DDBJ databases">
        <title>The complete genome sequence of Corynebacterium vitaeruminis DSM 20294.</title>
        <authorList>
            <person name="Ruckert C."/>
            <person name="Albersmeier A."/>
            <person name="Kalinowski J."/>
        </authorList>
    </citation>
    <scope>NUCLEOTIDE SEQUENCE [LARGE SCALE GENOMIC DNA]</scope>
    <source>
        <strain evidence="4">ATCC 10234</strain>
    </source>
</reference>
<evidence type="ECO:0000259" key="2">
    <source>
        <dbReference type="Pfam" id="PF10756"/>
    </source>
</evidence>
<evidence type="ECO:0000313" key="3">
    <source>
        <dbReference type="EMBL" id="AHI22605.1"/>
    </source>
</evidence>
<sequence length="166" mass="18002">MTEEFKPDRTHLLGAAVMTVFILIGIGAAPQYLFWLLIFPILFVVWVLRSRTVVDDAGIHTTYAFSSPKNAAWEDLAGVGFRGSRAFAQTKAKETFSLPGVTFNSLPRLEAASAGRIPDALGQGLAAADDKVRIVYKDGHEVLISKEKYEAMQAEKGESTGENPGA</sequence>
<feature type="domain" description="Low molecular weight protein antigen 6 PH" evidence="2">
    <location>
        <begin position="49"/>
        <end position="120"/>
    </location>
</feature>
<dbReference type="Pfam" id="PF10756">
    <property type="entry name" value="bPH_6"/>
    <property type="match status" value="1"/>
</dbReference>
<proteinExistence type="predicted"/>
<keyword evidence="1" id="KW-1133">Transmembrane helix</keyword>